<feature type="domain" description="Myb/SANT-like DNA-binding" evidence="1">
    <location>
        <begin position="75"/>
        <end position="166"/>
    </location>
</feature>
<keyword evidence="3" id="KW-1185">Reference proteome</keyword>
<dbReference type="OrthoDB" id="641566at2759"/>
<dbReference type="AlphaFoldDB" id="A0A9D3UHE5"/>
<protein>
    <recommendedName>
        <fullName evidence="1">Myb/SANT-like DNA-binding domain-containing protein</fullName>
    </recommendedName>
</protein>
<comment type="caution">
    <text evidence="2">The sequence shown here is derived from an EMBL/GenBank/DDBJ whole genome shotgun (WGS) entry which is preliminary data.</text>
</comment>
<dbReference type="Gene3D" id="1.10.10.60">
    <property type="entry name" value="Homeodomain-like"/>
    <property type="match status" value="1"/>
</dbReference>
<dbReference type="PANTHER" id="PTHR46327">
    <property type="entry name" value="F16F4.11 PROTEIN-RELATED"/>
    <property type="match status" value="1"/>
</dbReference>
<name>A0A9D3UHE5_9ROSI</name>
<dbReference type="PANTHER" id="PTHR46327:SF10">
    <property type="entry name" value="DNA BINDING TRANSCRIPTION FACTORS, PUTATIVE-RELATED"/>
    <property type="match status" value="1"/>
</dbReference>
<sequence>MEGNPISDDNLIQGDGSFQVHEGLNPQFYQFQDVMKEIGKSCDDNWNNFDEEGGGGCDGCYDGGCKGKGEFLWRRVKWTLQMVKLLINAVCYIDEDASSDCQGGVKRKPSMSHKIGKWRCVSKLMVERGYRVSPQQCEDKFNHLNKRYKRLNDVLGKDTSCKVVEKPELLDVMDVSDKVKEEVKKILSSKNLFYEEMCLYHTGNKLYLPQDPKLQCSWQSRQ</sequence>
<dbReference type="EMBL" id="JAIQCV010000012">
    <property type="protein sequence ID" value="KAH1040488.1"/>
    <property type="molecule type" value="Genomic_DNA"/>
</dbReference>
<evidence type="ECO:0000259" key="1">
    <source>
        <dbReference type="Pfam" id="PF13837"/>
    </source>
</evidence>
<dbReference type="Pfam" id="PF13837">
    <property type="entry name" value="Myb_DNA-bind_4"/>
    <property type="match status" value="1"/>
</dbReference>
<proteinExistence type="predicted"/>
<accession>A0A9D3UHE5</accession>
<dbReference type="Proteomes" id="UP000828251">
    <property type="component" value="Unassembled WGS sequence"/>
</dbReference>
<organism evidence="2 3">
    <name type="scientific">Gossypium stocksii</name>
    <dbReference type="NCBI Taxonomy" id="47602"/>
    <lineage>
        <taxon>Eukaryota</taxon>
        <taxon>Viridiplantae</taxon>
        <taxon>Streptophyta</taxon>
        <taxon>Embryophyta</taxon>
        <taxon>Tracheophyta</taxon>
        <taxon>Spermatophyta</taxon>
        <taxon>Magnoliopsida</taxon>
        <taxon>eudicotyledons</taxon>
        <taxon>Gunneridae</taxon>
        <taxon>Pentapetalae</taxon>
        <taxon>rosids</taxon>
        <taxon>malvids</taxon>
        <taxon>Malvales</taxon>
        <taxon>Malvaceae</taxon>
        <taxon>Malvoideae</taxon>
        <taxon>Gossypium</taxon>
    </lineage>
</organism>
<evidence type="ECO:0000313" key="2">
    <source>
        <dbReference type="EMBL" id="KAH1040488.1"/>
    </source>
</evidence>
<reference evidence="2 3" key="1">
    <citation type="journal article" date="2021" name="Plant Biotechnol. J.">
        <title>Multi-omics assisted identification of the key and species-specific regulatory components of drought-tolerant mechanisms in Gossypium stocksii.</title>
        <authorList>
            <person name="Yu D."/>
            <person name="Ke L."/>
            <person name="Zhang D."/>
            <person name="Wu Y."/>
            <person name="Sun Y."/>
            <person name="Mei J."/>
            <person name="Sun J."/>
            <person name="Sun Y."/>
        </authorList>
    </citation>
    <scope>NUCLEOTIDE SEQUENCE [LARGE SCALE GENOMIC DNA]</scope>
    <source>
        <strain evidence="3">cv. E1</strain>
        <tissue evidence="2">Leaf</tissue>
    </source>
</reference>
<gene>
    <name evidence="2" type="ORF">J1N35_042231</name>
</gene>
<dbReference type="InterPro" id="IPR044822">
    <property type="entry name" value="Myb_DNA-bind_4"/>
</dbReference>
<evidence type="ECO:0000313" key="3">
    <source>
        <dbReference type="Proteomes" id="UP000828251"/>
    </source>
</evidence>